<dbReference type="AlphaFoldDB" id="A0ABD3GKB7"/>
<keyword evidence="1" id="KW-0812">Transmembrane</keyword>
<comment type="caution">
    <text evidence="2">The sequence shown here is derived from an EMBL/GenBank/DDBJ whole genome shotgun (WGS) entry which is preliminary data.</text>
</comment>
<proteinExistence type="predicted"/>
<dbReference type="PANTHER" id="PTHR28080:SF1">
    <property type="entry name" value="PEROXISOMAL BIOGENESIS FACTOR 3"/>
    <property type="match status" value="1"/>
</dbReference>
<evidence type="ECO:0008006" key="4">
    <source>
        <dbReference type="Google" id="ProtNLM"/>
    </source>
</evidence>
<dbReference type="InterPro" id="IPR006966">
    <property type="entry name" value="Peroxin-3"/>
</dbReference>
<dbReference type="Proteomes" id="UP001633002">
    <property type="component" value="Unassembled WGS sequence"/>
</dbReference>
<feature type="transmembrane region" description="Helical" evidence="1">
    <location>
        <begin position="24"/>
        <end position="41"/>
    </location>
</feature>
<organism evidence="2 3">
    <name type="scientific">Riccia sorocarpa</name>
    <dbReference type="NCBI Taxonomy" id="122646"/>
    <lineage>
        <taxon>Eukaryota</taxon>
        <taxon>Viridiplantae</taxon>
        <taxon>Streptophyta</taxon>
        <taxon>Embryophyta</taxon>
        <taxon>Marchantiophyta</taxon>
        <taxon>Marchantiopsida</taxon>
        <taxon>Marchantiidae</taxon>
        <taxon>Marchantiales</taxon>
        <taxon>Ricciaceae</taxon>
        <taxon>Riccia</taxon>
    </lineage>
</organism>
<sequence>MTTLLHVACYNDLKAWTKKHRRRLLVAAGVVGAGVGTYYFVNSMRARAKAREEREERQSAILRKEAEDRAEAQLQSHFESIQRISDSTTLPSVLPHLKTRLFELVNLSGLTEKLMSGKEDPQILSPREKLQLWQELKILSFTRTVCAMWSVTLLDLFIRTQLNILGRHVYIDTARDMSVVKPGELYKPLSMSCQHKFIAFADYLPHKGIDGLIRDVHTSVESIMKSKPLKEPYRIADLRDVFLQIQQSFQKSQGNWVQYVLPEDGLLPEDLAAASSAADAARSSTSDSSLADDEEKLEQLMFETRNVLISNEFADVLASALDAVLEAVLEDLSTIYRGNLDAGIPLAKLLPPVASTGSTLMEHPDDNRYIQILAQLPQVQSFCALVYSSSTGEDVELE</sequence>
<keyword evidence="1" id="KW-0472">Membrane</keyword>
<evidence type="ECO:0000313" key="3">
    <source>
        <dbReference type="Proteomes" id="UP001633002"/>
    </source>
</evidence>
<dbReference type="EMBL" id="JBJQOH010000007">
    <property type="protein sequence ID" value="KAL3679650.1"/>
    <property type="molecule type" value="Genomic_DNA"/>
</dbReference>
<dbReference type="PANTHER" id="PTHR28080">
    <property type="entry name" value="PEROXISOMAL BIOGENESIS FACTOR 3"/>
    <property type="match status" value="1"/>
</dbReference>
<name>A0ABD3GKB7_9MARC</name>
<keyword evidence="1" id="KW-1133">Transmembrane helix</keyword>
<evidence type="ECO:0000313" key="2">
    <source>
        <dbReference type="EMBL" id="KAL3679650.1"/>
    </source>
</evidence>
<keyword evidence="3" id="KW-1185">Reference proteome</keyword>
<protein>
    <recommendedName>
        <fullName evidence="4">Peroxin-3</fullName>
    </recommendedName>
</protein>
<evidence type="ECO:0000256" key="1">
    <source>
        <dbReference type="SAM" id="Phobius"/>
    </source>
</evidence>
<gene>
    <name evidence="2" type="ORF">R1sor_022606</name>
</gene>
<dbReference type="Pfam" id="PF04882">
    <property type="entry name" value="Peroxin-3"/>
    <property type="match status" value="1"/>
</dbReference>
<accession>A0ABD3GKB7</accession>
<reference evidence="2 3" key="1">
    <citation type="submission" date="2024-09" db="EMBL/GenBank/DDBJ databases">
        <title>Chromosome-scale assembly of Riccia sorocarpa.</title>
        <authorList>
            <person name="Paukszto L."/>
        </authorList>
    </citation>
    <scope>NUCLEOTIDE SEQUENCE [LARGE SCALE GENOMIC DNA]</scope>
    <source>
        <strain evidence="2">LP-2024</strain>
        <tissue evidence="2">Aerial parts of the thallus</tissue>
    </source>
</reference>